<organism evidence="3">
    <name type="scientific">Hanusia phi</name>
    <dbReference type="NCBI Taxonomy" id="3032"/>
    <lineage>
        <taxon>Eukaryota</taxon>
        <taxon>Cryptophyceae</taxon>
        <taxon>Pyrenomonadales</taxon>
        <taxon>Geminigeraceae</taxon>
        <taxon>Hanusia</taxon>
    </lineage>
</organism>
<evidence type="ECO:0000256" key="2">
    <source>
        <dbReference type="ARBA" id="ARBA00022840"/>
    </source>
</evidence>
<dbReference type="InterPro" id="IPR050117">
    <property type="entry name" value="MAPK"/>
</dbReference>
<gene>
    <name evidence="3" type="ORF">HPHI1048_LOCUS5332</name>
</gene>
<keyword evidence="2" id="KW-0067">ATP-binding</keyword>
<evidence type="ECO:0000313" key="3">
    <source>
        <dbReference type="EMBL" id="CAD8474591.1"/>
    </source>
</evidence>
<dbReference type="PANTHER" id="PTHR24055">
    <property type="entry name" value="MITOGEN-ACTIVATED PROTEIN KINASE"/>
    <property type="match status" value="1"/>
</dbReference>
<keyword evidence="1" id="KW-0547">Nucleotide-binding</keyword>
<dbReference type="SUPFAM" id="SSF56112">
    <property type="entry name" value="Protein kinase-like (PK-like)"/>
    <property type="match status" value="1"/>
</dbReference>
<dbReference type="Gene3D" id="1.10.510.10">
    <property type="entry name" value="Transferase(Phosphotransferase) domain 1"/>
    <property type="match status" value="1"/>
</dbReference>
<proteinExistence type="predicted"/>
<evidence type="ECO:0008006" key="4">
    <source>
        <dbReference type="Google" id="ProtNLM"/>
    </source>
</evidence>
<sequence length="159" mass="18922">MVQRIIQALGHPSDEVLDRLSIWEPRAKNFVQKQAYRFCDIETKKEFHGVENSLEYCSLDGEERVNFRAIFPWGDDDAVDLMEKLLVYDPEQRLTAEEALEHPYFKKHIDKFVQEHFNMSVITQNDAEIAFRRAAVRSAGKSWEKFWDERDRKIWKRSA</sequence>
<accession>A0A7S0E4U1</accession>
<reference evidence="3" key="1">
    <citation type="submission" date="2021-01" db="EMBL/GenBank/DDBJ databases">
        <authorList>
            <person name="Corre E."/>
            <person name="Pelletier E."/>
            <person name="Niang G."/>
            <person name="Scheremetjew M."/>
            <person name="Finn R."/>
            <person name="Kale V."/>
            <person name="Holt S."/>
            <person name="Cochrane G."/>
            <person name="Meng A."/>
            <person name="Brown T."/>
            <person name="Cohen L."/>
        </authorList>
    </citation>
    <scope>NUCLEOTIDE SEQUENCE</scope>
    <source>
        <strain evidence="3">CCMP325</strain>
    </source>
</reference>
<evidence type="ECO:0000256" key="1">
    <source>
        <dbReference type="ARBA" id="ARBA00022741"/>
    </source>
</evidence>
<protein>
    <recommendedName>
        <fullName evidence="4">Protein kinase domain-containing protein</fullName>
    </recommendedName>
</protein>
<dbReference type="GO" id="GO:0005524">
    <property type="term" value="F:ATP binding"/>
    <property type="evidence" value="ECO:0007669"/>
    <property type="project" value="UniProtKB-KW"/>
</dbReference>
<dbReference type="InterPro" id="IPR011009">
    <property type="entry name" value="Kinase-like_dom_sf"/>
</dbReference>
<dbReference type="AlphaFoldDB" id="A0A7S0E4U1"/>
<name>A0A7S0E4U1_9CRYP</name>
<dbReference type="EMBL" id="HBEO01007601">
    <property type="protein sequence ID" value="CAD8474591.1"/>
    <property type="molecule type" value="Transcribed_RNA"/>
</dbReference>